<keyword evidence="3" id="KW-1185">Reference proteome</keyword>
<dbReference type="InterPro" id="IPR001544">
    <property type="entry name" value="Aminotrans_IV"/>
</dbReference>
<dbReference type="EC" id="4.1.3.38" evidence="2"/>
<dbReference type="Gene3D" id="3.20.10.10">
    <property type="entry name" value="D-amino Acid Aminotransferase, subunit A, domain 2"/>
    <property type="match status" value="1"/>
</dbReference>
<protein>
    <submittedName>
        <fullName evidence="2">Aminodeoxychorismate lyase</fullName>
        <ecNumber evidence="2">4.1.3.38</ecNumber>
    </submittedName>
</protein>
<name>A0A9W8Z2F8_9PEZI</name>
<comment type="caution">
    <text evidence="2">The sequence shown here is derived from an EMBL/GenBank/DDBJ whole genome shotgun (WGS) entry which is preliminary data.</text>
</comment>
<reference evidence="2" key="1">
    <citation type="submission" date="2022-10" db="EMBL/GenBank/DDBJ databases">
        <title>Tapping the CABI collections for fungal endophytes: first genome assemblies for Collariella, Neodidymelliopsis, Ascochyta clinopodiicola, Didymella pomorum, Didymosphaeria variabile, Neocosmospora piperis and Neocucurbitaria cava.</title>
        <authorList>
            <person name="Hill R."/>
        </authorList>
    </citation>
    <scope>NUCLEOTIDE SEQUENCE</scope>
    <source>
        <strain evidence="2">IMI 355082</strain>
    </source>
</reference>
<dbReference type="InterPro" id="IPR036038">
    <property type="entry name" value="Aminotransferase-like"/>
</dbReference>
<evidence type="ECO:0000313" key="2">
    <source>
        <dbReference type="EMBL" id="KAJ4396568.1"/>
    </source>
</evidence>
<dbReference type="GO" id="GO:0008696">
    <property type="term" value="F:4-amino-4-deoxychorismate lyase activity"/>
    <property type="evidence" value="ECO:0007669"/>
    <property type="project" value="UniProtKB-EC"/>
</dbReference>
<proteinExistence type="predicted"/>
<dbReference type="OrthoDB" id="5288718at2759"/>
<sequence length="293" mass="32979">MEEDFQLFTSLRFDWSMRTVLDIHPGDLGWNSETSSPLYMLTYHRDRMLKAALHWGWTKAIQAIEGGEGLGRLNQFVLSTLKERLGERWGHDCEPMRIKVLLSRNGELALECSLVPATTLANLFPDQLPAPDASDDPQSPTGEQHLGSLSLKPPYDVYIDTDFTCASEFTHFKTTKREMYDLACQRAGLKPSDATKEVLVVNKESGVIMEGSRTTPYFWKDGRWVTPRIARSFDAQDVGAGGQDGTTRRWALERKLAIERDVKAAELVDGEAVWLSNGVRGFVFGKIRRPSNP</sequence>
<accession>A0A9W8Z2F8</accession>
<feature type="region of interest" description="Disordered" evidence="1">
    <location>
        <begin position="126"/>
        <end position="149"/>
    </location>
</feature>
<dbReference type="InterPro" id="IPR043132">
    <property type="entry name" value="BCAT-like_C"/>
</dbReference>
<organism evidence="2 3">
    <name type="scientific">Gnomoniopsis smithogilvyi</name>
    <dbReference type="NCBI Taxonomy" id="1191159"/>
    <lineage>
        <taxon>Eukaryota</taxon>
        <taxon>Fungi</taxon>
        <taxon>Dikarya</taxon>
        <taxon>Ascomycota</taxon>
        <taxon>Pezizomycotina</taxon>
        <taxon>Sordariomycetes</taxon>
        <taxon>Sordariomycetidae</taxon>
        <taxon>Diaporthales</taxon>
        <taxon>Gnomoniaceae</taxon>
        <taxon>Gnomoniopsis</taxon>
    </lineage>
</organism>
<feature type="compositionally biased region" description="Low complexity" evidence="1">
    <location>
        <begin position="126"/>
        <end position="140"/>
    </location>
</feature>
<keyword evidence="2" id="KW-0456">Lyase</keyword>
<dbReference type="Pfam" id="PF01063">
    <property type="entry name" value="Aminotran_4"/>
    <property type="match status" value="1"/>
</dbReference>
<dbReference type="SUPFAM" id="SSF56752">
    <property type="entry name" value="D-aminoacid aminotransferase-like PLP-dependent enzymes"/>
    <property type="match status" value="1"/>
</dbReference>
<dbReference type="AlphaFoldDB" id="A0A9W8Z2F8"/>
<dbReference type="EMBL" id="JAPEVB010000001">
    <property type="protein sequence ID" value="KAJ4396568.1"/>
    <property type="molecule type" value="Genomic_DNA"/>
</dbReference>
<evidence type="ECO:0000313" key="3">
    <source>
        <dbReference type="Proteomes" id="UP001140453"/>
    </source>
</evidence>
<dbReference type="Proteomes" id="UP001140453">
    <property type="component" value="Unassembled WGS sequence"/>
</dbReference>
<gene>
    <name evidence="2" type="primary">ABZ2</name>
    <name evidence="2" type="ORF">N0V93_000788</name>
</gene>
<evidence type="ECO:0000256" key="1">
    <source>
        <dbReference type="SAM" id="MobiDB-lite"/>
    </source>
</evidence>